<evidence type="ECO:0000313" key="1">
    <source>
        <dbReference type="EMBL" id="RVD84627.1"/>
    </source>
</evidence>
<accession>A0A437A044</accession>
<dbReference type="RefSeq" id="XP_067490171.1">
    <property type="nucleotide sequence ID" value="XM_067635775.1"/>
</dbReference>
<dbReference type="AlphaFoldDB" id="A0A437A044"/>
<reference evidence="1 2" key="1">
    <citation type="submission" date="2019-01" db="EMBL/GenBank/DDBJ databases">
        <title>Intercellular communication is required for trap formation in the nematode-trapping fungus Duddingtonia flagrans.</title>
        <authorList>
            <person name="Youssar L."/>
            <person name="Wernet V."/>
            <person name="Hensel N."/>
            <person name="Hildebrandt H.-G."/>
            <person name="Fischer R."/>
        </authorList>
    </citation>
    <scope>NUCLEOTIDE SEQUENCE [LARGE SCALE GENOMIC DNA]</scope>
    <source>
        <strain evidence="1 2">CBS H-5679</strain>
    </source>
</reference>
<sequence length="154" mass="17177">MSTNPSASGKLCPELAPHADLYVASHVAALVEPLYTLAPEEYRQHSKRMHSLDSVLPYLELLKTTSSDSVAISVHIFAEKTVVIIAHDPNVSPEDFEESANSLKRYVRNLQETLASISRMDLRDKRVREEACSKLLCTVAVGCRDRIADSIRRI</sequence>
<proteinExistence type="predicted"/>
<comment type="caution">
    <text evidence="1">The sequence shown here is derived from an EMBL/GenBank/DDBJ whole genome shotgun (WGS) entry which is preliminary data.</text>
</comment>
<dbReference type="Proteomes" id="UP000283090">
    <property type="component" value="Unassembled WGS sequence"/>
</dbReference>
<organism evidence="1 2">
    <name type="scientific">Arthrobotrys flagrans</name>
    <name type="common">Nematode-trapping fungus</name>
    <name type="synonym">Trichothecium flagrans</name>
    <dbReference type="NCBI Taxonomy" id="97331"/>
    <lineage>
        <taxon>Eukaryota</taxon>
        <taxon>Fungi</taxon>
        <taxon>Dikarya</taxon>
        <taxon>Ascomycota</taxon>
        <taxon>Pezizomycotina</taxon>
        <taxon>Orbiliomycetes</taxon>
        <taxon>Orbiliales</taxon>
        <taxon>Orbiliaceae</taxon>
        <taxon>Arthrobotrys</taxon>
    </lineage>
</organism>
<dbReference type="GeneID" id="93588677"/>
<evidence type="ECO:0000313" key="2">
    <source>
        <dbReference type="Proteomes" id="UP000283090"/>
    </source>
</evidence>
<name>A0A437A044_ARTFL</name>
<gene>
    <name evidence="1" type="ORF">DFL_006366</name>
</gene>
<dbReference type="OrthoDB" id="4201751at2759"/>
<dbReference type="EMBL" id="SAEB01000007">
    <property type="protein sequence ID" value="RVD84627.1"/>
    <property type="molecule type" value="Genomic_DNA"/>
</dbReference>
<dbReference type="VEuPathDB" id="FungiDB:DFL_006366"/>
<keyword evidence="2" id="KW-1185">Reference proteome</keyword>
<protein>
    <submittedName>
        <fullName evidence="1">Uncharacterized protein</fullName>
    </submittedName>
</protein>